<dbReference type="Proteomes" id="UP000887579">
    <property type="component" value="Unplaced"/>
</dbReference>
<protein>
    <submittedName>
        <fullName evidence="2">Uncharacterized protein</fullName>
    </submittedName>
</protein>
<organism evidence="1 2">
    <name type="scientific">Panagrolaimus sp. ES5</name>
    <dbReference type="NCBI Taxonomy" id="591445"/>
    <lineage>
        <taxon>Eukaryota</taxon>
        <taxon>Metazoa</taxon>
        <taxon>Ecdysozoa</taxon>
        <taxon>Nematoda</taxon>
        <taxon>Chromadorea</taxon>
        <taxon>Rhabditida</taxon>
        <taxon>Tylenchina</taxon>
        <taxon>Panagrolaimomorpha</taxon>
        <taxon>Panagrolaimoidea</taxon>
        <taxon>Panagrolaimidae</taxon>
        <taxon>Panagrolaimus</taxon>
    </lineage>
</organism>
<evidence type="ECO:0000313" key="2">
    <source>
        <dbReference type="WBParaSite" id="ES5_v2.g12162.t1"/>
    </source>
</evidence>
<accession>A0AC34F4V6</accession>
<dbReference type="WBParaSite" id="ES5_v2.g12162.t1">
    <property type="protein sequence ID" value="ES5_v2.g12162.t1"/>
    <property type="gene ID" value="ES5_v2.g12162"/>
</dbReference>
<name>A0AC34F4V6_9BILA</name>
<proteinExistence type="predicted"/>
<evidence type="ECO:0000313" key="1">
    <source>
        <dbReference type="Proteomes" id="UP000887579"/>
    </source>
</evidence>
<sequence>MTSDKSYLEQQRPSCSYQNEPLICETELDDIGQIDPVQSISPPGLEDEKQKEREEDEDCDYSDMPTLIRGDMDKEIQAPPDVRTSSWISNHQDDEKKKAEDESSEKPKFSDAIAINPNMDANEIAKMLMSSLPSEKVIF</sequence>
<reference evidence="2" key="1">
    <citation type="submission" date="2022-11" db="UniProtKB">
        <authorList>
            <consortium name="WormBaseParasite"/>
        </authorList>
    </citation>
    <scope>IDENTIFICATION</scope>
</reference>